<evidence type="ECO:0000256" key="3">
    <source>
        <dbReference type="ARBA" id="ARBA00023212"/>
    </source>
</evidence>
<dbReference type="InterPro" id="IPR051756">
    <property type="entry name" value="Centrosomal_MT-associated"/>
</dbReference>
<feature type="domain" description="Cep57 centrosome microtubule-binding" evidence="6">
    <location>
        <begin position="671"/>
        <end position="755"/>
    </location>
</feature>
<evidence type="ECO:0000256" key="5">
    <source>
        <dbReference type="SAM" id="MobiDB-lite"/>
    </source>
</evidence>
<keyword evidence="2" id="KW-0963">Cytoplasm</keyword>
<evidence type="ECO:0000256" key="1">
    <source>
        <dbReference type="ARBA" id="ARBA00004267"/>
    </source>
</evidence>
<feature type="coiled-coil region" evidence="4">
    <location>
        <begin position="374"/>
        <end position="422"/>
    </location>
</feature>
<dbReference type="Proteomes" id="UP000094385">
    <property type="component" value="Unassembled WGS sequence"/>
</dbReference>
<feature type="compositionally biased region" description="Acidic residues" evidence="5">
    <location>
        <begin position="529"/>
        <end position="541"/>
    </location>
</feature>
<dbReference type="GO" id="GO:0005815">
    <property type="term" value="C:microtubule organizing center"/>
    <property type="evidence" value="ECO:0007669"/>
    <property type="project" value="UniProtKB-SubCell"/>
</dbReference>
<proteinExistence type="predicted"/>
<gene>
    <name evidence="7" type="ORF">LIPSTDRAFT_60435</name>
</gene>
<evidence type="ECO:0000259" key="6">
    <source>
        <dbReference type="Pfam" id="PF06657"/>
    </source>
</evidence>
<feature type="compositionally biased region" description="Polar residues" evidence="5">
    <location>
        <begin position="131"/>
        <end position="154"/>
    </location>
</feature>
<accession>A0A1E3QH07</accession>
<feature type="region of interest" description="Disordered" evidence="5">
    <location>
        <begin position="94"/>
        <end position="181"/>
    </location>
</feature>
<evidence type="ECO:0000256" key="4">
    <source>
        <dbReference type="SAM" id="Coils"/>
    </source>
</evidence>
<feature type="compositionally biased region" description="Polar residues" evidence="5">
    <location>
        <begin position="508"/>
        <end position="518"/>
    </location>
</feature>
<feature type="coiled-coil region" evidence="4">
    <location>
        <begin position="725"/>
        <end position="759"/>
    </location>
</feature>
<feature type="region of interest" description="Disordered" evidence="5">
    <location>
        <begin position="1"/>
        <end position="55"/>
    </location>
</feature>
<dbReference type="PANTHER" id="PTHR19336">
    <property type="entry name" value="UNCHARACTERIZED DUF1167"/>
    <property type="match status" value="1"/>
</dbReference>
<evidence type="ECO:0000313" key="8">
    <source>
        <dbReference type="Proteomes" id="UP000094385"/>
    </source>
</evidence>
<dbReference type="STRING" id="675824.A0A1E3QH07"/>
<feature type="compositionally biased region" description="Basic residues" evidence="5">
    <location>
        <begin position="571"/>
        <end position="591"/>
    </location>
</feature>
<dbReference type="Pfam" id="PF06657">
    <property type="entry name" value="Cep57_MT_bd"/>
    <property type="match status" value="1"/>
</dbReference>
<feature type="coiled-coil region" evidence="4">
    <location>
        <begin position="284"/>
        <end position="332"/>
    </location>
</feature>
<dbReference type="InterPro" id="IPR024957">
    <property type="entry name" value="Cep57_MT-bd_dom"/>
</dbReference>
<dbReference type="OrthoDB" id="76453at2759"/>
<feature type="compositionally biased region" description="Basic and acidic residues" evidence="5">
    <location>
        <begin position="8"/>
        <end position="25"/>
    </location>
</feature>
<evidence type="ECO:0000256" key="2">
    <source>
        <dbReference type="ARBA" id="ARBA00022490"/>
    </source>
</evidence>
<feature type="region of interest" description="Disordered" evidence="5">
    <location>
        <begin position="472"/>
        <end position="597"/>
    </location>
</feature>
<dbReference type="EMBL" id="KV454289">
    <property type="protein sequence ID" value="ODQ76277.1"/>
    <property type="molecule type" value="Genomic_DNA"/>
</dbReference>
<organism evidence="7 8">
    <name type="scientific">Lipomyces starkeyi NRRL Y-11557</name>
    <dbReference type="NCBI Taxonomy" id="675824"/>
    <lineage>
        <taxon>Eukaryota</taxon>
        <taxon>Fungi</taxon>
        <taxon>Dikarya</taxon>
        <taxon>Ascomycota</taxon>
        <taxon>Saccharomycotina</taxon>
        <taxon>Lipomycetes</taxon>
        <taxon>Lipomycetales</taxon>
        <taxon>Lipomycetaceae</taxon>
        <taxon>Lipomyces</taxon>
    </lineage>
</organism>
<feature type="compositionally biased region" description="Low complexity" evidence="5">
    <location>
        <begin position="26"/>
        <end position="36"/>
    </location>
</feature>
<feature type="compositionally biased region" description="Basic residues" evidence="5">
    <location>
        <begin position="494"/>
        <end position="506"/>
    </location>
</feature>
<evidence type="ECO:0000313" key="7">
    <source>
        <dbReference type="EMBL" id="ODQ76277.1"/>
    </source>
</evidence>
<comment type="subcellular location">
    <subcellularLocation>
        <location evidence="1">Cytoplasm</location>
        <location evidence="1">Cytoskeleton</location>
        <location evidence="1">Microtubule organizing center</location>
    </subcellularLocation>
</comment>
<dbReference type="PANTHER" id="PTHR19336:SF9">
    <property type="entry name" value="SPINDLE POLE BODY PROTEIN PPC89"/>
    <property type="match status" value="1"/>
</dbReference>
<reference evidence="7 8" key="1">
    <citation type="journal article" date="2016" name="Proc. Natl. Acad. Sci. U.S.A.">
        <title>Comparative genomics of biotechnologically important yeasts.</title>
        <authorList>
            <person name="Riley R."/>
            <person name="Haridas S."/>
            <person name="Wolfe K.H."/>
            <person name="Lopes M.R."/>
            <person name="Hittinger C.T."/>
            <person name="Goeker M."/>
            <person name="Salamov A.A."/>
            <person name="Wisecaver J.H."/>
            <person name="Long T.M."/>
            <person name="Calvey C.H."/>
            <person name="Aerts A.L."/>
            <person name="Barry K.W."/>
            <person name="Choi C."/>
            <person name="Clum A."/>
            <person name="Coughlan A.Y."/>
            <person name="Deshpande S."/>
            <person name="Douglass A.P."/>
            <person name="Hanson S.J."/>
            <person name="Klenk H.-P."/>
            <person name="LaButti K.M."/>
            <person name="Lapidus A."/>
            <person name="Lindquist E.A."/>
            <person name="Lipzen A.M."/>
            <person name="Meier-Kolthoff J.P."/>
            <person name="Ohm R.A."/>
            <person name="Otillar R.P."/>
            <person name="Pangilinan J.L."/>
            <person name="Peng Y."/>
            <person name="Rokas A."/>
            <person name="Rosa C.A."/>
            <person name="Scheuner C."/>
            <person name="Sibirny A.A."/>
            <person name="Slot J.C."/>
            <person name="Stielow J.B."/>
            <person name="Sun H."/>
            <person name="Kurtzman C.P."/>
            <person name="Blackwell M."/>
            <person name="Grigoriev I.V."/>
            <person name="Jeffries T.W."/>
        </authorList>
    </citation>
    <scope>NUCLEOTIDE SEQUENCE [LARGE SCALE GENOMIC DNA]</scope>
    <source>
        <strain evidence="7 8">NRRL Y-11557</strain>
    </source>
</reference>
<feature type="compositionally biased region" description="Basic and acidic residues" evidence="5">
    <location>
        <begin position="163"/>
        <end position="178"/>
    </location>
</feature>
<name>A0A1E3QH07_LIPST</name>
<protein>
    <recommendedName>
        <fullName evidence="6">Cep57 centrosome microtubule-binding domain-containing protein</fullName>
    </recommendedName>
</protein>
<feature type="compositionally biased region" description="Polar residues" evidence="5">
    <location>
        <begin position="110"/>
        <end position="124"/>
    </location>
</feature>
<dbReference type="AlphaFoldDB" id="A0A1E3QH07"/>
<keyword evidence="8" id="KW-1185">Reference proteome</keyword>
<keyword evidence="4" id="KW-0175">Coiled coil</keyword>
<keyword evidence="3" id="KW-0206">Cytoskeleton</keyword>
<sequence>MFSIESNSAERDRASLEKSLSRELEQSGMNFGNNNNDDGESSSDEQFMGGMSSLLLRDQDLDEGISAAADELDAALNELDGAVSTTSSSIIESIELGRGLPTGSPEEPLFSTTARKTSQRTSPSEIHRHVSTSSISPVQPKQQTTRRVYSQSTPKRAPSLEVITERSLSDLNRPRSPAESRFGNKRISTAKIPTSFKNTQDLLMSLGMNTEETDNKLASRRQDYETVASAPESGDDASIRLPDITGISSLISNGDTKMSFGKFKHKNIGSIPISDDDQAILGALRTMQERIQQLETKNASYRTAVVSLESELRQARKQYELATSKSKYLEQQLEQRRRETVGSITPADKQKIQKALEKERQSWHEKQSILKLRIESLERELSFQNVRHQRVEDERNETAKSLAEALEEIGRLKEVNNNLKSQLRRGTQTNDVRIENLSTKQRLLREAKNLKKSKALKAYDLDEEELGVPVESNDETAGLEPVSKITTRRESIARKKSTRVTRKKPSKVQPSKVWNTSSSRHKPNREPIEESESEDVDDDDLSSSGVSDSEDVSNIESAYSDASSVTEQVSRPHRKHQTKGRKHTSGARSRHAKPEVQARTVYVDDIPRPNVNMRKAMDSISQHNPAICTVCSRRRYRKYQLNNKEQPSWQYATATAPQDQPEHRDYWEEENTIRPSMRPETAVTTVLSQLEDEFRHLKLELTNVGLSQYQSHVDKYEHLDPAVSKRKRKALVTRLKEIIEELETKADQIYALYDVLESTGMGPRPWLGGEMSA</sequence>
<dbReference type="GO" id="GO:0008017">
    <property type="term" value="F:microtubule binding"/>
    <property type="evidence" value="ECO:0007669"/>
    <property type="project" value="InterPro"/>
</dbReference>
<feature type="compositionally biased region" description="Polar residues" evidence="5">
    <location>
        <begin position="554"/>
        <end position="569"/>
    </location>
</feature>